<dbReference type="OMA" id="CAGERHG"/>
<dbReference type="Gene3D" id="2.20.110.10">
    <property type="entry name" value="Histone H3 K4-specific methyltransferase SET7/9 N-terminal domain"/>
    <property type="match status" value="6"/>
</dbReference>
<evidence type="ECO:0000256" key="3">
    <source>
        <dbReference type="ARBA" id="ARBA00022771"/>
    </source>
</evidence>
<evidence type="ECO:0000313" key="8">
    <source>
        <dbReference type="EMBL" id="KPA86906.1"/>
    </source>
</evidence>
<dbReference type="InterPro" id="IPR000306">
    <property type="entry name" value="Znf_FYVE"/>
</dbReference>
<dbReference type="GeneID" id="26901240"/>
<feature type="region of interest" description="Disordered" evidence="6">
    <location>
        <begin position="2034"/>
        <end position="2086"/>
    </location>
</feature>
<feature type="compositionally biased region" description="Polar residues" evidence="6">
    <location>
        <begin position="2134"/>
        <end position="2154"/>
    </location>
</feature>
<dbReference type="Pfam" id="PF01363">
    <property type="entry name" value="FYVE"/>
    <property type="match status" value="1"/>
</dbReference>
<feature type="compositionally biased region" description="Low complexity" evidence="6">
    <location>
        <begin position="2301"/>
        <end position="2317"/>
    </location>
</feature>
<feature type="region of interest" description="Disordered" evidence="6">
    <location>
        <begin position="2128"/>
        <end position="2166"/>
    </location>
</feature>
<feature type="region of interest" description="Disordered" evidence="6">
    <location>
        <begin position="2220"/>
        <end position="2257"/>
    </location>
</feature>
<feature type="domain" description="FYVE-type" evidence="7">
    <location>
        <begin position="1729"/>
        <end position="1808"/>
    </location>
</feature>
<feature type="compositionally biased region" description="Low complexity" evidence="6">
    <location>
        <begin position="2220"/>
        <end position="2241"/>
    </location>
</feature>
<protein>
    <recommendedName>
        <fullName evidence="7">FYVE-type domain-containing protein</fullName>
    </recommendedName>
</protein>
<evidence type="ECO:0000256" key="4">
    <source>
        <dbReference type="ARBA" id="ARBA00022833"/>
    </source>
</evidence>
<keyword evidence="4" id="KW-0862">Zinc</keyword>
<dbReference type="RefSeq" id="XP_015665345.1">
    <property type="nucleotide sequence ID" value="XM_015797337.1"/>
</dbReference>
<dbReference type="InterPro" id="IPR017455">
    <property type="entry name" value="Znf_FYVE-rel"/>
</dbReference>
<comment type="caution">
    <text evidence="8">The sequence shown here is derived from an EMBL/GenBank/DDBJ whole genome shotgun (WGS) entry which is preliminary data.</text>
</comment>
<proteinExistence type="predicted"/>
<keyword evidence="1" id="KW-0479">Metal-binding</keyword>
<gene>
    <name evidence="8" type="ORF">ABB37_00943</name>
</gene>
<dbReference type="SUPFAM" id="SSF57903">
    <property type="entry name" value="FYVE/PHD zinc finger"/>
    <property type="match status" value="2"/>
</dbReference>
<dbReference type="VEuPathDB" id="TriTrypDB:LpyrH10_01_9430"/>
<dbReference type="SUPFAM" id="SSF82185">
    <property type="entry name" value="Histone H3 K4-specific methyltransferase SET7/9 N-terminal domain"/>
    <property type="match status" value="7"/>
</dbReference>
<feature type="region of interest" description="Disordered" evidence="6">
    <location>
        <begin position="1"/>
        <end position="29"/>
    </location>
</feature>
<feature type="compositionally biased region" description="Low complexity" evidence="6">
    <location>
        <begin position="882"/>
        <end position="893"/>
    </location>
</feature>
<dbReference type="Pfam" id="PF02493">
    <property type="entry name" value="MORN"/>
    <property type="match status" value="16"/>
</dbReference>
<organism evidence="8 9">
    <name type="scientific">Leptomonas pyrrhocoris</name>
    <name type="common">Firebug parasite</name>
    <dbReference type="NCBI Taxonomy" id="157538"/>
    <lineage>
        <taxon>Eukaryota</taxon>
        <taxon>Discoba</taxon>
        <taxon>Euglenozoa</taxon>
        <taxon>Kinetoplastea</taxon>
        <taxon>Metakinetoplastina</taxon>
        <taxon>Trypanosomatida</taxon>
        <taxon>Trypanosomatidae</taxon>
        <taxon>Leishmaniinae</taxon>
        <taxon>Leptomonas</taxon>
    </lineage>
</organism>
<dbReference type="Gene3D" id="3.30.40.10">
    <property type="entry name" value="Zinc/RING finger domain, C3HC4 (zinc finger)"/>
    <property type="match status" value="2"/>
</dbReference>
<dbReference type="SMART" id="SM00698">
    <property type="entry name" value="MORN"/>
    <property type="match status" value="18"/>
</dbReference>
<dbReference type="OrthoDB" id="270720at2759"/>
<name>A0A0M9GBN9_LEPPY</name>
<dbReference type="InterPro" id="IPR011011">
    <property type="entry name" value="Znf_FYVE_PHD"/>
</dbReference>
<reference evidence="8 9" key="1">
    <citation type="submission" date="2015-07" db="EMBL/GenBank/DDBJ databases">
        <title>High-quality genome of monoxenous trypanosomatid Leptomonas pyrrhocoris.</title>
        <authorList>
            <person name="Flegontov P."/>
            <person name="Butenko A."/>
            <person name="Firsov S."/>
            <person name="Vlcek C."/>
            <person name="Logacheva M.D."/>
            <person name="Field M."/>
            <person name="Filatov D."/>
            <person name="Flegontova O."/>
            <person name="Gerasimov E."/>
            <person name="Jackson A.P."/>
            <person name="Kelly S."/>
            <person name="Opperdoes F."/>
            <person name="O'Reilly A."/>
            <person name="Votypka J."/>
            <person name="Yurchenko V."/>
            <person name="Lukes J."/>
        </authorList>
    </citation>
    <scope>NUCLEOTIDE SEQUENCE [LARGE SCALE GENOMIC DNA]</scope>
    <source>
        <strain evidence="8">H10</strain>
    </source>
</reference>
<dbReference type="InterPro" id="IPR003409">
    <property type="entry name" value="MORN"/>
</dbReference>
<dbReference type="CDD" id="cd00065">
    <property type="entry name" value="FYVE_like_SF"/>
    <property type="match status" value="1"/>
</dbReference>
<dbReference type="PROSITE" id="PS50178">
    <property type="entry name" value="ZF_FYVE"/>
    <property type="match status" value="1"/>
</dbReference>
<dbReference type="SMART" id="SM00064">
    <property type="entry name" value="FYVE"/>
    <property type="match status" value="1"/>
</dbReference>
<evidence type="ECO:0000256" key="6">
    <source>
        <dbReference type="SAM" id="MobiDB-lite"/>
    </source>
</evidence>
<evidence type="ECO:0000313" key="9">
    <source>
        <dbReference type="Proteomes" id="UP000037923"/>
    </source>
</evidence>
<keyword evidence="9" id="KW-1185">Reference proteome</keyword>
<dbReference type="EMBL" id="LGTL01000001">
    <property type="protein sequence ID" value="KPA86906.1"/>
    <property type="molecule type" value="Genomic_DNA"/>
</dbReference>
<feature type="compositionally biased region" description="Polar residues" evidence="6">
    <location>
        <begin position="1005"/>
        <end position="1014"/>
    </location>
</feature>
<keyword evidence="3 5" id="KW-0863">Zinc-finger</keyword>
<feature type="region of interest" description="Disordered" evidence="6">
    <location>
        <begin position="1005"/>
        <end position="1027"/>
    </location>
</feature>
<feature type="region of interest" description="Disordered" evidence="6">
    <location>
        <begin position="721"/>
        <end position="767"/>
    </location>
</feature>
<evidence type="ECO:0000256" key="2">
    <source>
        <dbReference type="ARBA" id="ARBA00022737"/>
    </source>
</evidence>
<evidence type="ECO:0000256" key="1">
    <source>
        <dbReference type="ARBA" id="ARBA00022723"/>
    </source>
</evidence>
<feature type="region of interest" description="Disordered" evidence="6">
    <location>
        <begin position="1875"/>
        <end position="1905"/>
    </location>
</feature>
<feature type="compositionally biased region" description="Gly residues" evidence="6">
    <location>
        <begin position="8"/>
        <end position="22"/>
    </location>
</feature>
<feature type="region of interest" description="Disordered" evidence="6">
    <location>
        <begin position="2357"/>
        <end position="2402"/>
    </location>
</feature>
<sequence>MSASPTSGNGGGAVSRGGGSSGGDPAVPAPQYYDMRAPLTRPVTVLQVTGFTLREGMLPSLIMPDGSLYFGPTAEDGKYRLPAGCGIIFFHHDENVPSTFVQPAAPSSGANMGGLVSYFFGGGAPRDANAPGGDGAKRVAGQAAAAFTTLCRRYQQGDRYGGDWVNGVFHGEGVLVTSYFTYQGGWKDGLMHGKGTVSYTRKYVDTRPAAAAGGGGLGGGGGMGTLLLKGLSYMTPFELVATAAAPKEYFGNFDAAHGRHGTGIMRYFNGDVYEGDWQDNCRHGKGRLRKLDGEVYEGDWANDERHGFGKITYPSGALFKGLMQHDQRDGEGVMRFANGDEYLGNFAAGTIEGLGTMKYRNGDVYEGAWHDRLRHGQGKFTLKRTGTTMTGMFLNGLIHGEGTVVVPGVSTFVGIFARGERTVGTMHWHQQTQPEKGGEEASGCAEAVTTAAPPSPSVDEPLTVAATACISPTANTPSPTASAPLLHKAAPKNYLCYQGEWHGEHMTGKGLLWYTNGDFFAGRFRKSLRHGPGNMRYAAEQVEFSGHYVHDVRHGLGLLQRADGSIRAGRWQHDAFVEGYEGEWDGVVFHGIGRLTLPIDTFFGLRASNSTLKLSDVNAALHAASSTPPPPPPLLTGSGAAASTAVDEEGLVSGSNCPGTTTAAATAAGSDAMRRADDYPHFIDFFGVFRNGVRDGVGLLKLPALDCIVGGTLNLAEDRRGTGKTFTRNKNSRKASRGGAGAAAGNNSDRGKDSSASTVPSSGDSVPSVVIKGRWVRDVLHCQKGVLAFPNGIVYIGGFCNGARAADCARVWWPDGSVMESGWCDDAPSGPGVWYQRNRTDPIFQTIIPRTPRSSRSRRRCIPGSPAPASAAATVDTHGTKSGNDSGDSSGANGNAGGGPFGLSYLWGLVGLGFGGGSGRTGNDDGAVADCNADEEDDKPRRVLIDFHSHFAVSCTWYPSPMDLHTYTRVVLPQIAAQTAPLARDTPWPLLMHSATMSTAMSNCATRTTASSSDGPPPLKNGGNNSSLMMLENFTATPQQQQQMVPPSLRQIAAGATDLHLADPPAKISVGRANGPAVVYFDSGVVVAGEWLGNAPRLAVPYRPWSAYDGFVVWQASRPAARNCAATFPLWVSPRSQSCYSALLAAAPNDVRGEPKRTTADVYHGALSLALSPLAAGGSNLGEGATAGAAAAAESVSGVTSPDTRCTICAKEYSFFRKRVHCTLCLRSTCSSCLGQMDTDGLQQEDVKALLRHAYVTSEQTELLAAAAAKSTASSSSSGGAARRVVFPSISVEQVDHAFDGKGTAALPVCADCVRAMLWKLRYTQMWIPTSMFTSVVDIDRHQRDVQVRRQASAPPGDALKANTTEIDPVLAGGTTAVTEALAVATGDADTAGPIAPGEELRCESSRQVSAGSELLPASQIDLADVDHDAPHTPTSPCTLLLNDGLGDSPVPLSPPPPAVPATAVAASGSPGMASTSTNRYIRTPQDLPRPSGELLPPTQYITYSGYTSYSIPHIYGELWWGRRYYYRGGFCAGERHGFGVQYMPNGERYEGAFERDAWHGQGVYYLEDGAVLMGEFRRGELRIVQYHGEVEEDTAHGVRPHGRGIGYDSNGAVYNGEWMHGQQHGTGMLRLPDGVSVYSGTFVCGAMEGMGKLVTTSGAYYGDFSQNQQQGKGLLFTSSCVVEGGWVQGASSGFTRIYENSTGDVYETTYRAGNERDDCFPAPIMVDDAEAATCGQCGMSFSFFLRRHHCRLCGDVFCDACSQHRATLPANFAGDGDTAASAQSPTAAAHPNTVGQRVCDACFYRLTQRRMIALRRYKDGGIYAGCWSQGRWVSRGLYCRPDGIYIAMDTHGHPLIAADLAKAKMSATVTAAGAGNSVDSTSNSAAEPGKKTGAEVPPGGLGVPRRPARTMLPISSSILQDASPAKEVLDNVGVVKQSSSRKDLDSFLMWWATTRSCCGLQVPLDVPLVSKYQRMPAQLLRGGKSATVTIGSEAATYLTSPAHCTLSTPHTPSLTPIRLFVTLADSRKAMQAMVDGEASEGTRAANHSAEDPEGLQRKLRSPSNKDEERGFPPATPPPRLTTAERRIIDSDVEAAALRASRFMPVAIPRAPTVPITAATAPTATMASREYASMPSNSRAARDQSQTAEQQQQLKEAVGVPNSDLGSSFSRNAAVDVDVDGSAFGLTAWATRTPPSIDEEDITDAKLMAMVRAERLAWPTTTTTTSSSLPPSSSTQTSVSSVGSLMPPTPTQPQLGENTTITWNLWTTRDIPRYAPPPLTPIPLDKGALTSRSAPPPSLPPTTTTSYSSSLPSGAPPRTEADLYFACPFWEPIVPDAQMLLEQGKMTQAARLMRRLQREHQTTDKNSGGSSSGSEAESTEDATDSAWAPSAELCSSPGGARELKSNGSLDTLAVLQEMRAANGTGTGGSWTAGGLLSAEQRAQSGRGWAPTPMHGPFTFEISSSQKKRCADEQRWYFKVHQREVNSFQ</sequence>
<dbReference type="GO" id="GO:0008270">
    <property type="term" value="F:zinc ion binding"/>
    <property type="evidence" value="ECO:0007669"/>
    <property type="project" value="UniProtKB-KW"/>
</dbReference>
<dbReference type="Proteomes" id="UP000037923">
    <property type="component" value="Unassembled WGS sequence"/>
</dbReference>
<evidence type="ECO:0000256" key="5">
    <source>
        <dbReference type="PROSITE-ProRule" id="PRU00091"/>
    </source>
</evidence>
<dbReference type="PANTHER" id="PTHR43215:SF14">
    <property type="entry name" value="RADIAL SPOKE HEAD 1 HOMOLOG"/>
    <property type="match status" value="1"/>
</dbReference>
<dbReference type="InterPro" id="IPR013083">
    <property type="entry name" value="Znf_RING/FYVE/PHD"/>
</dbReference>
<feature type="region of interest" description="Disordered" evidence="6">
    <location>
        <begin position="849"/>
        <end position="895"/>
    </location>
</feature>
<feature type="region of interest" description="Disordered" evidence="6">
    <location>
        <begin position="2274"/>
        <end position="2317"/>
    </location>
</feature>
<evidence type="ECO:0000259" key="7">
    <source>
        <dbReference type="PROSITE" id="PS50178"/>
    </source>
</evidence>
<feature type="region of interest" description="Disordered" evidence="6">
    <location>
        <begin position="2439"/>
        <end position="2459"/>
    </location>
</feature>
<feature type="compositionally biased region" description="Low complexity" evidence="6">
    <location>
        <begin position="757"/>
        <end position="767"/>
    </location>
</feature>
<accession>A0A0M9GBN9</accession>
<dbReference type="PANTHER" id="PTHR43215">
    <property type="entry name" value="RADIAL SPOKE HEAD 1 HOMOLOG"/>
    <property type="match status" value="1"/>
</dbReference>
<feature type="compositionally biased region" description="Low complexity" evidence="6">
    <location>
        <begin position="862"/>
        <end position="873"/>
    </location>
</feature>
<keyword evidence="2" id="KW-0677">Repeat</keyword>